<keyword evidence="1" id="KW-0472">Membrane</keyword>
<feature type="transmembrane region" description="Helical" evidence="1">
    <location>
        <begin position="147"/>
        <end position="171"/>
    </location>
</feature>
<dbReference type="Proteomes" id="UP001187192">
    <property type="component" value="Unassembled WGS sequence"/>
</dbReference>
<keyword evidence="1" id="KW-0812">Transmembrane</keyword>
<feature type="transmembrane region" description="Helical" evidence="1">
    <location>
        <begin position="191"/>
        <end position="208"/>
    </location>
</feature>
<sequence length="214" mass="22792">MNPNPLSRLSVLLSVQQMRNEHFVAVWQTSSSWYLSVQFELNWFGMPLRNLFILAVEGLVLGRSVGRLPSPIGRRGLDLRRECTEAATTQSVRSAIRNPKKLGDGGVSTVEEEIRCKGGPSSPTTAWRRLSTAGLREFRSGEDISRALGGGGWALVAVLTVVGLGVVGVLASSPGFGGGGQGLDVWGRGRGLGSLLLVPWGLFPAGVGRREKAA</sequence>
<comment type="caution">
    <text evidence="2">The sequence shown here is derived from an EMBL/GenBank/DDBJ whole genome shotgun (WGS) entry which is preliminary data.</text>
</comment>
<evidence type="ECO:0000313" key="3">
    <source>
        <dbReference type="Proteomes" id="UP001187192"/>
    </source>
</evidence>
<evidence type="ECO:0000313" key="2">
    <source>
        <dbReference type="EMBL" id="GMN72476.1"/>
    </source>
</evidence>
<gene>
    <name evidence="2" type="ORF">TIFTF001_055622</name>
</gene>
<evidence type="ECO:0000256" key="1">
    <source>
        <dbReference type="SAM" id="Phobius"/>
    </source>
</evidence>
<keyword evidence="1" id="KW-1133">Transmembrane helix</keyword>
<keyword evidence="3" id="KW-1185">Reference proteome</keyword>
<organism evidence="2 3">
    <name type="scientific">Ficus carica</name>
    <name type="common">Common fig</name>
    <dbReference type="NCBI Taxonomy" id="3494"/>
    <lineage>
        <taxon>Eukaryota</taxon>
        <taxon>Viridiplantae</taxon>
        <taxon>Streptophyta</taxon>
        <taxon>Embryophyta</taxon>
        <taxon>Tracheophyta</taxon>
        <taxon>Spermatophyta</taxon>
        <taxon>Magnoliopsida</taxon>
        <taxon>eudicotyledons</taxon>
        <taxon>Gunneridae</taxon>
        <taxon>Pentapetalae</taxon>
        <taxon>rosids</taxon>
        <taxon>fabids</taxon>
        <taxon>Rosales</taxon>
        <taxon>Moraceae</taxon>
        <taxon>Ficeae</taxon>
        <taxon>Ficus</taxon>
    </lineage>
</organism>
<proteinExistence type="predicted"/>
<accession>A0AA88EDA6</accession>
<protein>
    <submittedName>
        <fullName evidence="2">Uncharacterized protein</fullName>
    </submittedName>
</protein>
<dbReference type="AlphaFoldDB" id="A0AA88EDA6"/>
<dbReference type="EMBL" id="BTGU01018085">
    <property type="protein sequence ID" value="GMN72476.1"/>
    <property type="molecule type" value="Genomic_DNA"/>
</dbReference>
<reference evidence="2" key="1">
    <citation type="submission" date="2023-07" db="EMBL/GenBank/DDBJ databases">
        <title>draft genome sequence of fig (Ficus carica).</title>
        <authorList>
            <person name="Takahashi T."/>
            <person name="Nishimura K."/>
        </authorList>
    </citation>
    <scope>NUCLEOTIDE SEQUENCE</scope>
</reference>
<name>A0AA88EDA6_FICCA</name>